<dbReference type="Proteomes" id="UP000838412">
    <property type="component" value="Unassembled WGS sequence"/>
</dbReference>
<evidence type="ECO:0000313" key="2">
    <source>
        <dbReference type="EMBL" id="CAH1276345.1"/>
    </source>
</evidence>
<organism evidence="2 3">
    <name type="scientific">Branchiostoma lanceolatum</name>
    <name type="common">Common lancelet</name>
    <name type="synonym">Amphioxus lanceolatum</name>
    <dbReference type="NCBI Taxonomy" id="7740"/>
    <lineage>
        <taxon>Eukaryota</taxon>
        <taxon>Metazoa</taxon>
        <taxon>Chordata</taxon>
        <taxon>Cephalochordata</taxon>
        <taxon>Leptocardii</taxon>
        <taxon>Amphioxiformes</taxon>
        <taxon>Branchiostomatidae</taxon>
        <taxon>Branchiostoma</taxon>
    </lineage>
</organism>
<feature type="compositionally biased region" description="Basic and acidic residues" evidence="1">
    <location>
        <begin position="98"/>
        <end position="111"/>
    </location>
</feature>
<feature type="compositionally biased region" description="Basic and acidic residues" evidence="1">
    <location>
        <begin position="550"/>
        <end position="560"/>
    </location>
</feature>
<sequence>MVLDLSKEVTRVTEEKKMVQKRLQEQTTEKEELQEANKSMAATIEELMDAKHTAKGGSQWEDYVKKGDSEKETDPGKAEDLGKGTDSGKGTGPGEEADQGKETDSGKEVDIGKEAMVNRISKEKEMFEGLIQRRPGPLPGTAIHRDSWSVPIHPLTGLPIDYPVSTVHGGAMIRGTPTSQPGSITRGTPLHYSEGVNILQVDTLLRSSPGRAEHLAKLESRREGSDIQGTPGRYDIPARQRNTPLKDRSRSPRVEAFLSRSTPTVIHEGTMRMGFDRKREAHRRAAMERKKTPAGIENPMKSLSGKLEPGTPMYHGIYRLPSPGPDVPRSSPRGFASSGAIDLTRDSPVEMTTRLGREPHMPYPGRTRSTKFPPPGYVIPYQGMDETREALMEDFLTSQQMSEADAEQSLSREQPIEHVTITDLQGRSMFVYPGKFPQITDGSSLMQRTGASTLPVSVGEFQYPQLASLLQTRPGMPKQAMAEYPVPPQLSQVSRQNVIQHSAAHFDDGGTIPQSTPIKPPVSGSEVFDSTSRPAEGQRSAMTPLSHRSTSRDSAPEKGHMVPGYPMMMDSQQDRRWHFLRPLEWGVPPLISARDYRREMARAERESQEERTSRSHTPGSTLQLSKSPIISSFPTLSLSLEKDKPPEQPLTAANLIDAIINHQINSSATVSCENRKEAANNGQDSASRGSPRGHVSNQWPSYGRPPTSAASTSPAWSSAKWSSPRVGTNLEDLMPMALIGEDEEDE</sequence>
<feature type="region of interest" description="Disordered" evidence="1">
    <location>
        <begin position="505"/>
        <end position="564"/>
    </location>
</feature>
<feature type="region of interest" description="Disordered" evidence="1">
    <location>
        <begin position="1"/>
        <end position="111"/>
    </location>
</feature>
<reference evidence="2" key="1">
    <citation type="submission" date="2022-01" db="EMBL/GenBank/DDBJ databases">
        <authorList>
            <person name="Braso-Vives M."/>
        </authorList>
    </citation>
    <scope>NUCLEOTIDE SEQUENCE</scope>
</reference>
<feature type="compositionally biased region" description="Basic and acidic residues" evidence="1">
    <location>
        <begin position="62"/>
        <end position="83"/>
    </location>
</feature>
<proteinExistence type="predicted"/>
<comment type="caution">
    <text evidence="2">The sequence shown here is derived from an EMBL/GenBank/DDBJ whole genome shotgun (WGS) entry which is preliminary data.</text>
</comment>
<feature type="region of interest" description="Disordered" evidence="1">
    <location>
        <begin position="355"/>
        <end position="375"/>
    </location>
</feature>
<feature type="region of interest" description="Disordered" evidence="1">
    <location>
        <begin position="218"/>
        <end position="253"/>
    </location>
</feature>
<name>A0A8S4MML9_BRALA</name>
<feature type="compositionally biased region" description="Low complexity" evidence="1">
    <location>
        <begin position="705"/>
        <end position="724"/>
    </location>
</feature>
<feature type="compositionally biased region" description="Basic and acidic residues" evidence="1">
    <location>
        <begin position="598"/>
        <end position="613"/>
    </location>
</feature>
<dbReference type="EMBL" id="CAKMNS010000069">
    <property type="protein sequence ID" value="CAH1276345.1"/>
    <property type="molecule type" value="Genomic_DNA"/>
</dbReference>
<evidence type="ECO:0000313" key="3">
    <source>
        <dbReference type="Proteomes" id="UP000838412"/>
    </source>
</evidence>
<dbReference type="AlphaFoldDB" id="A0A8S4MML9"/>
<gene>
    <name evidence="2" type="primary">Hypp9392</name>
    <name evidence="2" type="ORF">BLAG_LOCUS25789</name>
</gene>
<feature type="region of interest" description="Disordered" evidence="1">
    <location>
        <begin position="671"/>
        <end position="732"/>
    </location>
</feature>
<feature type="compositionally biased region" description="Basic and acidic residues" evidence="1">
    <location>
        <begin position="244"/>
        <end position="253"/>
    </location>
</feature>
<feature type="region of interest" description="Disordered" evidence="1">
    <location>
        <begin position="598"/>
        <end position="628"/>
    </location>
</feature>
<keyword evidence="3" id="KW-1185">Reference proteome</keyword>
<evidence type="ECO:0000256" key="1">
    <source>
        <dbReference type="SAM" id="MobiDB-lite"/>
    </source>
</evidence>
<protein>
    <submittedName>
        <fullName evidence="2">Hypp9392 protein</fullName>
    </submittedName>
</protein>
<accession>A0A8S4MML9</accession>
<feature type="compositionally biased region" description="Basic and acidic residues" evidence="1">
    <location>
        <begin position="1"/>
        <end position="35"/>
    </location>
</feature>
<feature type="compositionally biased region" description="Polar residues" evidence="1">
    <location>
        <begin position="616"/>
        <end position="628"/>
    </location>
</feature>
<feature type="region of interest" description="Disordered" evidence="1">
    <location>
        <begin position="287"/>
        <end position="308"/>
    </location>
</feature>